<comment type="caution">
    <text evidence="3">The sequence shown here is derived from an EMBL/GenBank/DDBJ whole genome shotgun (WGS) entry which is preliminary data.</text>
</comment>
<dbReference type="RefSeq" id="WP_016644033.1">
    <property type="nucleotide sequence ID" value="NZ_AOPZ01000349.1"/>
</dbReference>
<reference evidence="3 4" key="1">
    <citation type="submission" date="2013-02" db="EMBL/GenBank/DDBJ databases">
        <title>Draft Genome Sequence of Streptomyces aurantiacus, Which Produces Setomimycin.</title>
        <authorList>
            <person name="Gruening B.A."/>
            <person name="Praeg A."/>
            <person name="Erxleben A."/>
            <person name="Guenther S."/>
            <person name="Mueller M."/>
        </authorList>
    </citation>
    <scope>NUCLEOTIDE SEQUENCE [LARGE SCALE GENOMIC DNA]</scope>
    <source>
        <strain evidence="3 4">JA 4570</strain>
    </source>
</reference>
<dbReference type="Pfam" id="PF14040">
    <property type="entry name" value="DNase_NucA_NucB"/>
    <property type="match status" value="1"/>
</dbReference>
<protein>
    <recommendedName>
        <fullName evidence="2">Deoxyribonuclease NucA/NucB domain-containing protein</fullName>
    </recommendedName>
</protein>
<feature type="domain" description="Deoxyribonuclease NucA/NucB" evidence="2">
    <location>
        <begin position="327"/>
        <end position="415"/>
    </location>
</feature>
<evidence type="ECO:0000256" key="1">
    <source>
        <dbReference type="SAM" id="MobiDB-lite"/>
    </source>
</evidence>
<keyword evidence="4" id="KW-1185">Reference proteome</keyword>
<gene>
    <name evidence="3" type="ORF">STRAU_5912</name>
</gene>
<feature type="compositionally biased region" description="Low complexity" evidence="1">
    <location>
        <begin position="31"/>
        <end position="47"/>
    </location>
</feature>
<dbReference type="AlphaFoldDB" id="S3ZEH3"/>
<sequence length="418" mass="45437">MWLRSSSPIAAPPLGEPLDLGALREKNTDTTSGARGSAPAPAAPTTRQQEAELAREGGTYVADDKTNTDKQLFLKGDGTIDFKKCQDDPLGHRTQGRVLNHFNFCRWGYNTAIKLGGQGQVEGSVSFRETEVGTGSDGDRKGFINVKTDELKAQGIFSDQAGSVMSFSPTATPTSGSGVGACKADFGNGNDIHTLPVAGWRDQYVAYEVRSSESGGDQSRIDKPAYCAFQTHYQVTSPRGVVTPWNNGPTGGFRFDSATYMGNYGNKGAVFNRVTPNFSYDRKDTSVKGVAEHVFEALHAPQLTYPKKADKDIPGYIWHGEWQPIHRNYSKFDAQSKKVADGNKREKDKACAGLNRPAQHDCDEFPFASTKEGAGKGDGNFSVRMVPESENRSAGAKLVNWYGKDRILDGDAYGIYVD</sequence>
<feature type="region of interest" description="Disordered" evidence="1">
    <location>
        <begin position="1"/>
        <end position="63"/>
    </location>
</feature>
<name>S3ZEH3_9ACTN</name>
<evidence type="ECO:0000259" key="2">
    <source>
        <dbReference type="Pfam" id="PF14040"/>
    </source>
</evidence>
<organism evidence="3 4">
    <name type="scientific">Streptomyces aurantiacus JA 4570</name>
    <dbReference type="NCBI Taxonomy" id="1286094"/>
    <lineage>
        <taxon>Bacteria</taxon>
        <taxon>Bacillati</taxon>
        <taxon>Actinomycetota</taxon>
        <taxon>Actinomycetes</taxon>
        <taxon>Kitasatosporales</taxon>
        <taxon>Streptomycetaceae</taxon>
        <taxon>Streptomyces</taxon>
        <taxon>Streptomyces aurantiacus group</taxon>
    </lineage>
</organism>
<accession>S3ZEH3</accession>
<dbReference type="Proteomes" id="UP000014629">
    <property type="component" value="Unassembled WGS sequence"/>
</dbReference>
<dbReference type="OrthoDB" id="2751008at2"/>
<proteinExistence type="predicted"/>
<evidence type="ECO:0000313" key="3">
    <source>
        <dbReference type="EMBL" id="EPH41034.1"/>
    </source>
</evidence>
<dbReference type="InterPro" id="IPR029476">
    <property type="entry name" value="DNase_NucA_NucB"/>
</dbReference>
<evidence type="ECO:0000313" key="4">
    <source>
        <dbReference type="Proteomes" id="UP000014629"/>
    </source>
</evidence>
<dbReference type="PATRIC" id="fig|1286094.4.peg.5845"/>
<dbReference type="EMBL" id="AOPZ01000349">
    <property type="protein sequence ID" value="EPH41034.1"/>
    <property type="molecule type" value="Genomic_DNA"/>
</dbReference>